<name>A0ABS6XNR8_9SPHN</name>
<comment type="caution">
    <text evidence="3">The sequence shown here is derived from an EMBL/GenBank/DDBJ whole genome shotgun (WGS) entry which is preliminary data.</text>
</comment>
<dbReference type="RefSeq" id="WP_219238980.1">
    <property type="nucleotide sequence ID" value="NZ_JAHWZX010000014.1"/>
</dbReference>
<keyword evidence="3" id="KW-0378">Hydrolase</keyword>
<feature type="transmembrane region" description="Helical" evidence="1">
    <location>
        <begin position="267"/>
        <end position="286"/>
    </location>
</feature>
<dbReference type="InterPro" id="IPR003675">
    <property type="entry name" value="Rce1/LyrA-like_dom"/>
</dbReference>
<evidence type="ECO:0000259" key="2">
    <source>
        <dbReference type="Pfam" id="PF02517"/>
    </source>
</evidence>
<dbReference type="PANTHER" id="PTHR39430:SF1">
    <property type="entry name" value="PROTEASE"/>
    <property type="match status" value="1"/>
</dbReference>
<keyword evidence="1" id="KW-0812">Transmembrane</keyword>
<keyword evidence="3" id="KW-0645">Protease</keyword>
<accession>A0ABS6XNR8</accession>
<dbReference type="EMBL" id="JAHWZX010000014">
    <property type="protein sequence ID" value="MBW4331859.1"/>
    <property type="molecule type" value="Genomic_DNA"/>
</dbReference>
<feature type="domain" description="CAAX prenyl protease 2/Lysostaphin resistance protein A-like" evidence="2">
    <location>
        <begin position="137"/>
        <end position="225"/>
    </location>
</feature>
<feature type="transmembrane region" description="Helical" evidence="1">
    <location>
        <begin position="59"/>
        <end position="83"/>
    </location>
</feature>
<evidence type="ECO:0000313" key="4">
    <source>
        <dbReference type="Proteomes" id="UP001197214"/>
    </source>
</evidence>
<gene>
    <name evidence="3" type="ORF">KY084_13375</name>
</gene>
<keyword evidence="1" id="KW-0472">Membrane</keyword>
<dbReference type="Pfam" id="PF02517">
    <property type="entry name" value="Rce1-like"/>
    <property type="match status" value="1"/>
</dbReference>
<dbReference type="PANTHER" id="PTHR39430">
    <property type="entry name" value="MEMBRANE-ASSOCIATED PROTEASE-RELATED"/>
    <property type="match status" value="1"/>
</dbReference>
<keyword evidence="4" id="KW-1185">Reference proteome</keyword>
<evidence type="ECO:0000313" key="3">
    <source>
        <dbReference type="EMBL" id="MBW4331859.1"/>
    </source>
</evidence>
<keyword evidence="3" id="KW-0482">Metalloprotease</keyword>
<keyword evidence="1" id="KW-1133">Transmembrane helix</keyword>
<dbReference type="GO" id="GO:0008237">
    <property type="term" value="F:metallopeptidase activity"/>
    <property type="evidence" value="ECO:0007669"/>
    <property type="project" value="UniProtKB-KW"/>
</dbReference>
<feature type="transmembrane region" description="Helical" evidence="1">
    <location>
        <begin position="189"/>
        <end position="209"/>
    </location>
</feature>
<feature type="transmembrane region" description="Helical" evidence="1">
    <location>
        <begin position="20"/>
        <end position="47"/>
    </location>
</feature>
<protein>
    <submittedName>
        <fullName evidence="3">CPBP family intramembrane metalloprotease</fullName>
    </submittedName>
</protein>
<feature type="transmembrane region" description="Helical" evidence="1">
    <location>
        <begin position="95"/>
        <end position="119"/>
    </location>
</feature>
<sequence length="301" mass="31451">MELGNARIVAPGRLRWLRAIGWMVLLAVLVIFTFGLISGGLVGVAASRAGIEPADVNQTIVLLSTILGALVATSLYAALVGWGEKRRASELKLRFFPFEVALGLAIGAAMMAAAVAIAWTAGWMTVTAVPVQTVTRAVSESIQSGVMEEVLFRLVILRLLWRAFGIWPALGLSALIFGLVHLGNPNASLFAALCIAVEAGVMLATFYILTGRVWVSVGVHAGWNFTQGWIFGAAVSGTDGFAGGPLLTRPAADMPHWLSGGTFGPEASLAGLIVGTGVGAYTLWLARQKGRLGEGAAAPVE</sequence>
<reference evidence="3 4" key="1">
    <citation type="submission" date="2021-07" db="EMBL/GenBank/DDBJ databases">
        <title>Stakelama flava sp. nov., a novel endophytic bacterium isolated from branch of Kandelia candel.</title>
        <authorList>
            <person name="Tuo L."/>
        </authorList>
    </citation>
    <scope>NUCLEOTIDE SEQUENCE [LARGE SCALE GENOMIC DNA]</scope>
    <source>
        <strain evidence="3 4">CBK3Z-3</strain>
    </source>
</reference>
<organism evidence="3 4">
    <name type="scientific">Stakelama flava</name>
    <dbReference type="NCBI Taxonomy" id="2860338"/>
    <lineage>
        <taxon>Bacteria</taxon>
        <taxon>Pseudomonadati</taxon>
        <taxon>Pseudomonadota</taxon>
        <taxon>Alphaproteobacteria</taxon>
        <taxon>Sphingomonadales</taxon>
        <taxon>Sphingomonadaceae</taxon>
        <taxon>Stakelama</taxon>
    </lineage>
</organism>
<dbReference type="Proteomes" id="UP001197214">
    <property type="component" value="Unassembled WGS sequence"/>
</dbReference>
<evidence type="ECO:0000256" key="1">
    <source>
        <dbReference type="SAM" id="Phobius"/>
    </source>
</evidence>
<feature type="transmembrane region" description="Helical" evidence="1">
    <location>
        <begin position="159"/>
        <end position="182"/>
    </location>
</feature>
<proteinExistence type="predicted"/>